<dbReference type="SUPFAM" id="SSF51621">
    <property type="entry name" value="Phosphoenolpyruvate/pyruvate domain"/>
    <property type="match status" value="1"/>
</dbReference>
<comment type="similarity">
    <text evidence="1">Belongs to the HpcH/HpaI aldolase family.</text>
</comment>
<gene>
    <name evidence="5" type="primary">garL</name>
    <name evidence="5" type="ORF">GCM10009663_68120</name>
</gene>
<organism evidence="5 6">
    <name type="scientific">Kitasatospora arboriphila</name>
    <dbReference type="NCBI Taxonomy" id="258052"/>
    <lineage>
        <taxon>Bacteria</taxon>
        <taxon>Bacillati</taxon>
        <taxon>Actinomycetota</taxon>
        <taxon>Actinomycetes</taxon>
        <taxon>Kitasatosporales</taxon>
        <taxon>Streptomycetaceae</taxon>
        <taxon>Kitasatospora</taxon>
    </lineage>
</organism>
<evidence type="ECO:0000313" key="6">
    <source>
        <dbReference type="Proteomes" id="UP001499987"/>
    </source>
</evidence>
<dbReference type="RefSeq" id="WP_344627589.1">
    <property type="nucleotide sequence ID" value="NZ_BAAALD010000109.1"/>
</dbReference>
<keyword evidence="2" id="KW-0479">Metal-binding</keyword>
<dbReference type="EMBL" id="BAAALD010000109">
    <property type="protein sequence ID" value="GAA1118533.1"/>
    <property type="molecule type" value="Genomic_DNA"/>
</dbReference>
<dbReference type="InterPro" id="IPR005000">
    <property type="entry name" value="Aldolase/citrate-lyase_domain"/>
</dbReference>
<dbReference type="Pfam" id="PF03328">
    <property type="entry name" value="HpcH_HpaI"/>
    <property type="match status" value="1"/>
</dbReference>
<keyword evidence="3" id="KW-0456">Lyase</keyword>
<dbReference type="Gene3D" id="3.20.20.60">
    <property type="entry name" value="Phosphoenolpyruvate-binding domains"/>
    <property type="match status" value="1"/>
</dbReference>
<dbReference type="InterPro" id="IPR040442">
    <property type="entry name" value="Pyrv_kinase-like_dom_sf"/>
</dbReference>
<evidence type="ECO:0000256" key="2">
    <source>
        <dbReference type="ARBA" id="ARBA00022723"/>
    </source>
</evidence>
<evidence type="ECO:0000259" key="4">
    <source>
        <dbReference type="Pfam" id="PF03328"/>
    </source>
</evidence>
<accession>A0ABN1U4M3</accession>
<proteinExistence type="inferred from homology"/>
<sequence length="265" mass="27595">MTAPETRRHPLFDGWPPLARRTGPDGPSLGLFLLSGSSMVAELCGTLPLDFTVLDLEASPMSKGDLLPMLQALTGSSCAPLVRVPYLHRHHIEHALDLGAAGVMVPKVDTVEEARAAADACRYPPFGTRGVNPARASGWFHDLPGYLADAAKRTTCLVQIESPEAVAAADAIAAVPGVDGLFVGTGDLACSLGQPGVVSGPAMDRARAAVLAAARRHGRLAGIFAGGPEQARQYAAEGFDLIAVGNELALLRETLRHALDGLRGA</sequence>
<protein>
    <submittedName>
        <fullName evidence="5">2-dehydro-3-deoxyglucarate aldolase</fullName>
    </submittedName>
</protein>
<dbReference type="InterPro" id="IPR015813">
    <property type="entry name" value="Pyrv/PenolPyrv_kinase-like_dom"/>
</dbReference>
<name>A0ABN1U4M3_9ACTN</name>
<evidence type="ECO:0000256" key="1">
    <source>
        <dbReference type="ARBA" id="ARBA00005568"/>
    </source>
</evidence>
<keyword evidence="6" id="KW-1185">Reference proteome</keyword>
<dbReference type="Proteomes" id="UP001499987">
    <property type="component" value="Unassembled WGS sequence"/>
</dbReference>
<dbReference type="PANTHER" id="PTHR30502">
    <property type="entry name" value="2-KETO-3-DEOXY-L-RHAMNONATE ALDOLASE"/>
    <property type="match status" value="1"/>
</dbReference>
<evidence type="ECO:0000256" key="3">
    <source>
        <dbReference type="ARBA" id="ARBA00023239"/>
    </source>
</evidence>
<dbReference type="PANTHER" id="PTHR30502:SF0">
    <property type="entry name" value="PHOSPHOENOLPYRUVATE CARBOXYLASE FAMILY PROTEIN"/>
    <property type="match status" value="1"/>
</dbReference>
<comment type="caution">
    <text evidence="5">The sequence shown here is derived from an EMBL/GenBank/DDBJ whole genome shotgun (WGS) entry which is preliminary data.</text>
</comment>
<reference evidence="5 6" key="1">
    <citation type="journal article" date="2019" name="Int. J. Syst. Evol. Microbiol.">
        <title>The Global Catalogue of Microorganisms (GCM) 10K type strain sequencing project: providing services to taxonomists for standard genome sequencing and annotation.</title>
        <authorList>
            <consortium name="The Broad Institute Genomics Platform"/>
            <consortium name="The Broad Institute Genome Sequencing Center for Infectious Disease"/>
            <person name="Wu L."/>
            <person name="Ma J."/>
        </authorList>
    </citation>
    <scope>NUCLEOTIDE SEQUENCE [LARGE SCALE GENOMIC DNA]</scope>
    <source>
        <strain evidence="5 6">JCM 13002</strain>
    </source>
</reference>
<dbReference type="InterPro" id="IPR050251">
    <property type="entry name" value="HpcH-HpaI_aldolase"/>
</dbReference>
<feature type="domain" description="HpcH/HpaI aldolase/citrate lyase" evidence="4">
    <location>
        <begin position="29"/>
        <end position="252"/>
    </location>
</feature>
<evidence type="ECO:0000313" key="5">
    <source>
        <dbReference type="EMBL" id="GAA1118533.1"/>
    </source>
</evidence>